<evidence type="ECO:0000313" key="2">
    <source>
        <dbReference type="EMBL" id="VEU76547.1"/>
    </source>
</evidence>
<dbReference type="RefSeq" id="WP_129693803.1">
    <property type="nucleotide sequence ID" value="NZ_LR215039.1"/>
</dbReference>
<protein>
    <recommendedName>
        <fullName evidence="4">Lipoprotein</fullName>
    </recommendedName>
</protein>
<sequence>MKRWLKLLFPLITTTTVVTFAVSCNKTNDETNLKKQETILQILSETPLVKQQPVIRFLNKNDQLSEYTAEALDCMHLISGATIVDSKTNLILDSTVEEVIQLPGNSFADMKVSWKIRNDSSNANYISRYTIAGFKQIPPDHYHYIRSKEIVPNNVCLLKYNGISSVNENNLLVNEDYPQQTILTTKQNIEKYLLEVSQKFIFKNTDTFVEDLLNSSISTVISKFEQTQSVTKKI</sequence>
<organism evidence="2 3">
    <name type="scientific">Mycoplasmopsis columboralis</name>
    <dbReference type="NCBI Taxonomy" id="171282"/>
    <lineage>
        <taxon>Bacteria</taxon>
        <taxon>Bacillati</taxon>
        <taxon>Mycoplasmatota</taxon>
        <taxon>Mycoplasmoidales</taxon>
        <taxon>Metamycoplasmataceae</taxon>
        <taxon>Mycoplasmopsis</taxon>
    </lineage>
</organism>
<dbReference type="Proteomes" id="UP000289497">
    <property type="component" value="Chromosome"/>
</dbReference>
<dbReference type="EMBL" id="LR215039">
    <property type="protein sequence ID" value="VEU76547.1"/>
    <property type="molecule type" value="Genomic_DNA"/>
</dbReference>
<reference evidence="2 3" key="1">
    <citation type="submission" date="2019-01" db="EMBL/GenBank/DDBJ databases">
        <authorList>
            <consortium name="Pathogen Informatics"/>
        </authorList>
    </citation>
    <scope>NUCLEOTIDE SEQUENCE [LARGE SCALE GENOMIC DNA]</scope>
    <source>
        <strain evidence="2 3">NCTC10179</strain>
    </source>
</reference>
<keyword evidence="3" id="KW-1185">Reference proteome</keyword>
<dbReference type="KEGG" id="mcou:NCTC10179_00743"/>
<dbReference type="PROSITE" id="PS51257">
    <property type="entry name" value="PROKAR_LIPOPROTEIN"/>
    <property type="match status" value="1"/>
</dbReference>
<gene>
    <name evidence="2" type="ORF">NCTC10179_00743</name>
</gene>
<keyword evidence="1" id="KW-0732">Signal</keyword>
<name>A0A449B7I5_9BACT</name>
<evidence type="ECO:0008006" key="4">
    <source>
        <dbReference type="Google" id="ProtNLM"/>
    </source>
</evidence>
<evidence type="ECO:0000313" key="3">
    <source>
        <dbReference type="Proteomes" id="UP000289497"/>
    </source>
</evidence>
<dbReference type="AlphaFoldDB" id="A0A449B7I5"/>
<dbReference type="OrthoDB" id="399053at2"/>
<feature type="chain" id="PRO_5019008976" description="Lipoprotein" evidence="1">
    <location>
        <begin position="22"/>
        <end position="234"/>
    </location>
</feature>
<proteinExistence type="predicted"/>
<accession>A0A449B7I5</accession>
<feature type="signal peptide" evidence="1">
    <location>
        <begin position="1"/>
        <end position="21"/>
    </location>
</feature>
<evidence type="ECO:0000256" key="1">
    <source>
        <dbReference type="SAM" id="SignalP"/>
    </source>
</evidence>